<dbReference type="InParanoid" id="E9H2E8"/>
<dbReference type="KEGG" id="dpx:DAPPUDRAFT_324672"/>
<dbReference type="HOGENOM" id="CLU_2742628_0_0_1"/>
<dbReference type="AlphaFoldDB" id="E9H2E8"/>
<proteinExistence type="predicted"/>
<sequence>MDLTTVQNLCEPLRNLSTEDQKVIEATLLAVGRDDPLKTLVLIQLHAMSDINMNLQNYGSYLKTVVLQRFV</sequence>
<keyword evidence="2" id="KW-1185">Reference proteome</keyword>
<name>E9H2E8_DAPPU</name>
<dbReference type="EMBL" id="GL732586">
    <property type="protein sequence ID" value="EFX74083.1"/>
    <property type="molecule type" value="Genomic_DNA"/>
</dbReference>
<accession>E9H2E8</accession>
<organism evidence="1 2">
    <name type="scientific">Daphnia pulex</name>
    <name type="common">Water flea</name>
    <dbReference type="NCBI Taxonomy" id="6669"/>
    <lineage>
        <taxon>Eukaryota</taxon>
        <taxon>Metazoa</taxon>
        <taxon>Ecdysozoa</taxon>
        <taxon>Arthropoda</taxon>
        <taxon>Crustacea</taxon>
        <taxon>Branchiopoda</taxon>
        <taxon>Diplostraca</taxon>
        <taxon>Cladocera</taxon>
        <taxon>Anomopoda</taxon>
        <taxon>Daphniidae</taxon>
        <taxon>Daphnia</taxon>
    </lineage>
</organism>
<evidence type="ECO:0000313" key="1">
    <source>
        <dbReference type="EMBL" id="EFX74083.1"/>
    </source>
</evidence>
<reference evidence="1 2" key="1">
    <citation type="journal article" date="2011" name="Science">
        <title>The ecoresponsive genome of Daphnia pulex.</title>
        <authorList>
            <person name="Colbourne J.K."/>
            <person name="Pfrender M.E."/>
            <person name="Gilbert D."/>
            <person name="Thomas W.K."/>
            <person name="Tucker A."/>
            <person name="Oakley T.H."/>
            <person name="Tokishita S."/>
            <person name="Aerts A."/>
            <person name="Arnold G.J."/>
            <person name="Basu M.K."/>
            <person name="Bauer D.J."/>
            <person name="Caceres C.E."/>
            <person name="Carmel L."/>
            <person name="Casola C."/>
            <person name="Choi J.H."/>
            <person name="Detter J.C."/>
            <person name="Dong Q."/>
            <person name="Dusheyko S."/>
            <person name="Eads B.D."/>
            <person name="Frohlich T."/>
            <person name="Geiler-Samerotte K.A."/>
            <person name="Gerlach D."/>
            <person name="Hatcher P."/>
            <person name="Jogdeo S."/>
            <person name="Krijgsveld J."/>
            <person name="Kriventseva E.V."/>
            <person name="Kultz D."/>
            <person name="Laforsch C."/>
            <person name="Lindquist E."/>
            <person name="Lopez J."/>
            <person name="Manak J.R."/>
            <person name="Muller J."/>
            <person name="Pangilinan J."/>
            <person name="Patwardhan R.P."/>
            <person name="Pitluck S."/>
            <person name="Pritham E.J."/>
            <person name="Rechtsteiner A."/>
            <person name="Rho M."/>
            <person name="Rogozin I.B."/>
            <person name="Sakarya O."/>
            <person name="Salamov A."/>
            <person name="Schaack S."/>
            <person name="Shapiro H."/>
            <person name="Shiga Y."/>
            <person name="Skalitzky C."/>
            <person name="Smith Z."/>
            <person name="Souvorov A."/>
            <person name="Sung W."/>
            <person name="Tang Z."/>
            <person name="Tsuchiya D."/>
            <person name="Tu H."/>
            <person name="Vos H."/>
            <person name="Wang M."/>
            <person name="Wolf Y.I."/>
            <person name="Yamagata H."/>
            <person name="Yamada T."/>
            <person name="Ye Y."/>
            <person name="Shaw J.R."/>
            <person name="Andrews J."/>
            <person name="Crease T.J."/>
            <person name="Tang H."/>
            <person name="Lucas S.M."/>
            <person name="Robertson H.M."/>
            <person name="Bork P."/>
            <person name="Koonin E.V."/>
            <person name="Zdobnov E.M."/>
            <person name="Grigoriev I.V."/>
            <person name="Lynch M."/>
            <person name="Boore J.L."/>
        </authorList>
    </citation>
    <scope>NUCLEOTIDE SEQUENCE [LARGE SCALE GENOMIC DNA]</scope>
</reference>
<dbReference type="Proteomes" id="UP000000305">
    <property type="component" value="Unassembled WGS sequence"/>
</dbReference>
<gene>
    <name evidence="1" type="ORF">DAPPUDRAFT_324672</name>
</gene>
<protein>
    <submittedName>
        <fullName evidence="1">Uncharacterized protein</fullName>
    </submittedName>
</protein>
<evidence type="ECO:0000313" key="2">
    <source>
        <dbReference type="Proteomes" id="UP000000305"/>
    </source>
</evidence>